<keyword evidence="1" id="KW-0472">Membrane</keyword>
<feature type="transmembrane region" description="Helical" evidence="1">
    <location>
        <begin position="33"/>
        <end position="55"/>
    </location>
</feature>
<dbReference type="EMBL" id="JACSPV010000008">
    <property type="protein sequence ID" value="MBD8004726.1"/>
    <property type="molecule type" value="Genomic_DNA"/>
</dbReference>
<keyword evidence="1" id="KW-1133">Transmembrane helix</keyword>
<proteinExistence type="predicted"/>
<keyword evidence="1" id="KW-0812">Transmembrane</keyword>
<keyword evidence="3" id="KW-1185">Reference proteome</keyword>
<feature type="transmembrane region" description="Helical" evidence="1">
    <location>
        <begin position="94"/>
        <end position="117"/>
    </location>
</feature>
<dbReference type="Pfam" id="PF04657">
    <property type="entry name" value="DMT_YdcZ"/>
    <property type="match status" value="1"/>
</dbReference>
<evidence type="ECO:0000256" key="1">
    <source>
        <dbReference type="SAM" id="Phobius"/>
    </source>
</evidence>
<sequence>MILLMMLIPIIAGVSISIQSAVNGNLGAKTSSLVSSALSFLTGTVSLTVAVILFGNGDILAVKEVPAWQWLAAVCGILFITIMVFIVPRIGVTATTVTVIIGQLIASLAVDHNGWFLTDISSFSLRKGLGIMLLLGSLFFVYKDREKEKAVSDLEKSAQ</sequence>
<evidence type="ECO:0000313" key="3">
    <source>
        <dbReference type="Proteomes" id="UP000648182"/>
    </source>
</evidence>
<gene>
    <name evidence="2" type="ORF">H9631_06495</name>
</gene>
<evidence type="ECO:0000313" key="2">
    <source>
        <dbReference type="EMBL" id="MBD8004726.1"/>
    </source>
</evidence>
<dbReference type="InterPro" id="IPR006750">
    <property type="entry name" value="YdcZ"/>
</dbReference>
<comment type="caution">
    <text evidence="2">The sequence shown here is derived from an EMBL/GenBank/DDBJ whole genome shotgun (WGS) entry which is preliminary data.</text>
</comment>
<feature type="transmembrane region" description="Helical" evidence="1">
    <location>
        <begin position="6"/>
        <end position="26"/>
    </location>
</feature>
<reference evidence="2 3" key="1">
    <citation type="submission" date="2020-08" db="EMBL/GenBank/DDBJ databases">
        <title>A Genomic Blueprint of the Chicken Gut Microbiome.</title>
        <authorList>
            <person name="Gilroy R."/>
            <person name="Ravi A."/>
            <person name="Getino M."/>
            <person name="Pursley I."/>
            <person name="Horton D.L."/>
            <person name="Alikhan N.-F."/>
            <person name="Baker D."/>
            <person name="Gharbi K."/>
            <person name="Hall N."/>
            <person name="Watson M."/>
            <person name="Adriaenssens E.M."/>
            <person name="Foster-Nyarko E."/>
            <person name="Jarju S."/>
            <person name="Secka A."/>
            <person name="Antonio M."/>
            <person name="Oren A."/>
            <person name="Chaudhuri R."/>
            <person name="La Ragione R.M."/>
            <person name="Hildebrand F."/>
            <person name="Pallen M.J."/>
        </authorList>
    </citation>
    <scope>NUCLEOTIDE SEQUENCE [LARGE SCALE GENOMIC DNA]</scope>
    <source>
        <strain evidence="2 3">Sa1BUA2</strain>
    </source>
</reference>
<protein>
    <submittedName>
        <fullName evidence="2">DMT family transporter</fullName>
    </submittedName>
</protein>
<name>A0ABR8VIX0_9BACI</name>
<dbReference type="PANTHER" id="PTHR34821">
    <property type="entry name" value="INNER MEMBRANE PROTEIN YDCZ"/>
    <property type="match status" value="1"/>
</dbReference>
<dbReference type="Proteomes" id="UP000648182">
    <property type="component" value="Unassembled WGS sequence"/>
</dbReference>
<dbReference type="RefSeq" id="WP_191811119.1">
    <property type="nucleotide sequence ID" value="NZ_JACSPV010000008.1"/>
</dbReference>
<feature type="transmembrane region" description="Helical" evidence="1">
    <location>
        <begin position="123"/>
        <end position="142"/>
    </location>
</feature>
<dbReference type="PANTHER" id="PTHR34821:SF2">
    <property type="entry name" value="INNER MEMBRANE PROTEIN YDCZ"/>
    <property type="match status" value="1"/>
</dbReference>
<organism evidence="2 3">
    <name type="scientific">Bacillus norwichensis</name>
    <dbReference type="NCBI Taxonomy" id="2762217"/>
    <lineage>
        <taxon>Bacteria</taxon>
        <taxon>Bacillati</taxon>
        <taxon>Bacillota</taxon>
        <taxon>Bacilli</taxon>
        <taxon>Bacillales</taxon>
        <taxon>Bacillaceae</taxon>
        <taxon>Bacillus</taxon>
    </lineage>
</organism>
<feature type="transmembrane region" description="Helical" evidence="1">
    <location>
        <begin position="67"/>
        <end position="87"/>
    </location>
</feature>
<accession>A0ABR8VIX0</accession>